<evidence type="ECO:0000256" key="5">
    <source>
        <dbReference type="ARBA" id="ARBA00011738"/>
    </source>
</evidence>
<evidence type="ECO:0000256" key="1">
    <source>
        <dbReference type="ARBA" id="ARBA00001206"/>
    </source>
</evidence>
<keyword evidence="12 16" id="KW-0630">Potassium</keyword>
<keyword evidence="13 16" id="KW-0173">Coenzyme A biosynthesis</keyword>
<feature type="active site" description="Proton acceptor" evidence="16">
    <location>
        <position position="109"/>
    </location>
</feature>
<dbReference type="NCBIfam" id="TIGR00671">
    <property type="entry name" value="baf"/>
    <property type="match status" value="1"/>
</dbReference>
<dbReference type="GO" id="GO:0004594">
    <property type="term" value="F:pantothenate kinase activity"/>
    <property type="evidence" value="ECO:0007669"/>
    <property type="project" value="UniProtKB-EC"/>
</dbReference>
<proteinExistence type="inferred from homology"/>
<evidence type="ECO:0000256" key="6">
    <source>
        <dbReference type="ARBA" id="ARBA00012102"/>
    </source>
</evidence>
<evidence type="ECO:0000256" key="9">
    <source>
        <dbReference type="ARBA" id="ARBA00022741"/>
    </source>
</evidence>
<dbReference type="PANTHER" id="PTHR34265:SF1">
    <property type="entry name" value="TYPE III PANTOTHENATE KINASE"/>
    <property type="match status" value="1"/>
</dbReference>
<gene>
    <name evidence="16" type="primary">coaX</name>
    <name evidence="17" type="ORF">QQ008_25770</name>
</gene>
<evidence type="ECO:0000313" key="18">
    <source>
        <dbReference type="Proteomes" id="UP001172082"/>
    </source>
</evidence>
<dbReference type="RefSeq" id="WP_346754849.1">
    <property type="nucleotide sequence ID" value="NZ_JAUJEA010000013.1"/>
</dbReference>
<dbReference type="HAMAP" id="MF_01274">
    <property type="entry name" value="Pantothen_kinase_3"/>
    <property type="match status" value="1"/>
</dbReference>
<feature type="binding site" evidence="16">
    <location>
        <begin position="107"/>
        <end position="110"/>
    </location>
    <ligand>
        <name>substrate</name>
    </ligand>
</feature>
<comment type="cofactor">
    <cofactor evidence="16">
        <name>NH4(+)</name>
        <dbReference type="ChEBI" id="CHEBI:28938"/>
    </cofactor>
    <cofactor evidence="16">
        <name>K(+)</name>
        <dbReference type="ChEBI" id="CHEBI:29103"/>
    </cofactor>
    <text evidence="16">A monovalent cation. Ammonium or potassium.</text>
</comment>
<sequence length="259" mass="28286">MLLAVDIGNTDITFGLSRQNEWIFSWRIKSEISRSVGAYELELRNYFLENDISLNDIHQVVISSVVPSLTSKLEQVLQNSFTVSPLILGPSIYPDLKVTVRNANEIGTDLVANAVAAFHHFNDPCIVVDFGTALTFTTIDSDGKLMGVAIAPGIKTAMKSLSSNTAQLPEVPLQLPDSALGKDTIHAMQAGILIGYVGLVKEMLTHIKKEINKPCKVIATGGLSSVLTPLRPEFDEINNMLTLDGLRVIATNHFRLNKD</sequence>
<feature type="binding site" evidence="16">
    <location>
        <position position="129"/>
    </location>
    <ligand>
        <name>K(+)</name>
        <dbReference type="ChEBI" id="CHEBI:29103"/>
    </ligand>
</feature>
<dbReference type="EMBL" id="JAUJEA010000013">
    <property type="protein sequence ID" value="MDN5204825.1"/>
    <property type="molecule type" value="Genomic_DNA"/>
</dbReference>
<evidence type="ECO:0000313" key="17">
    <source>
        <dbReference type="EMBL" id="MDN5204825.1"/>
    </source>
</evidence>
<evidence type="ECO:0000256" key="13">
    <source>
        <dbReference type="ARBA" id="ARBA00022993"/>
    </source>
</evidence>
<dbReference type="Gene3D" id="3.30.420.40">
    <property type="match status" value="2"/>
</dbReference>
<comment type="subcellular location">
    <subcellularLocation>
        <location evidence="3 16">Cytoplasm</location>
    </subcellularLocation>
</comment>
<keyword evidence="9 16" id="KW-0547">Nucleotide-binding</keyword>
<comment type="subunit">
    <text evidence="5 16">Homodimer.</text>
</comment>
<feature type="binding site" evidence="16">
    <location>
        <begin position="6"/>
        <end position="13"/>
    </location>
    <ligand>
        <name>ATP</name>
        <dbReference type="ChEBI" id="CHEBI:30616"/>
    </ligand>
</feature>
<dbReference type="SUPFAM" id="SSF53067">
    <property type="entry name" value="Actin-like ATPase domain"/>
    <property type="match status" value="2"/>
</dbReference>
<comment type="caution">
    <text evidence="16">Lacks conserved residue(s) required for the propagation of feature annotation.</text>
</comment>
<evidence type="ECO:0000256" key="4">
    <source>
        <dbReference type="ARBA" id="ARBA00005225"/>
    </source>
</evidence>
<dbReference type="EC" id="2.7.1.33" evidence="6 16"/>
<protein>
    <recommendedName>
        <fullName evidence="15 16">Type III pantothenate kinase</fullName>
        <ecNumber evidence="6 16">2.7.1.33</ecNumber>
    </recommendedName>
    <alternativeName>
        <fullName evidence="16">PanK-III</fullName>
    </alternativeName>
    <alternativeName>
        <fullName evidence="16">Pantothenic acid kinase</fullName>
    </alternativeName>
</protein>
<comment type="catalytic activity">
    <reaction evidence="1 16">
        <text>(R)-pantothenate + ATP = (R)-4'-phosphopantothenate + ADP + H(+)</text>
        <dbReference type="Rhea" id="RHEA:16373"/>
        <dbReference type="ChEBI" id="CHEBI:10986"/>
        <dbReference type="ChEBI" id="CHEBI:15378"/>
        <dbReference type="ChEBI" id="CHEBI:29032"/>
        <dbReference type="ChEBI" id="CHEBI:30616"/>
        <dbReference type="ChEBI" id="CHEBI:456216"/>
        <dbReference type="EC" id="2.7.1.33"/>
    </reaction>
</comment>
<keyword evidence="8 16" id="KW-0808">Transferase</keyword>
<comment type="function">
    <text evidence="16">Catalyzes the phosphorylation of pantothenate (Pan), the first step in CoA biosynthesis.</text>
</comment>
<keyword evidence="16" id="KW-0479">Metal-binding</keyword>
<evidence type="ECO:0000256" key="10">
    <source>
        <dbReference type="ARBA" id="ARBA00022777"/>
    </source>
</evidence>
<dbReference type="InterPro" id="IPR004619">
    <property type="entry name" value="Type_III_PanK"/>
</dbReference>
<keyword evidence="7 16" id="KW-0963">Cytoplasm</keyword>
<evidence type="ECO:0000256" key="11">
    <source>
        <dbReference type="ARBA" id="ARBA00022840"/>
    </source>
</evidence>
<evidence type="ECO:0000256" key="8">
    <source>
        <dbReference type="ARBA" id="ARBA00022679"/>
    </source>
</evidence>
<evidence type="ECO:0000256" key="14">
    <source>
        <dbReference type="ARBA" id="ARBA00038036"/>
    </source>
</evidence>
<accession>A0ABT8KZJ1</accession>
<evidence type="ECO:0000256" key="15">
    <source>
        <dbReference type="ARBA" id="ARBA00040883"/>
    </source>
</evidence>
<evidence type="ECO:0000256" key="12">
    <source>
        <dbReference type="ARBA" id="ARBA00022958"/>
    </source>
</evidence>
<dbReference type="CDD" id="cd24015">
    <property type="entry name" value="ASKHA_NBD_PanK-III"/>
    <property type="match status" value="1"/>
</dbReference>
<evidence type="ECO:0000256" key="3">
    <source>
        <dbReference type="ARBA" id="ARBA00004496"/>
    </source>
</evidence>
<dbReference type="InterPro" id="IPR043129">
    <property type="entry name" value="ATPase_NBD"/>
</dbReference>
<feature type="binding site" evidence="16">
    <location>
        <position position="132"/>
    </location>
    <ligand>
        <name>ATP</name>
        <dbReference type="ChEBI" id="CHEBI:30616"/>
    </ligand>
</feature>
<dbReference type="Proteomes" id="UP001172082">
    <property type="component" value="Unassembled WGS sequence"/>
</dbReference>
<keyword evidence="11 16" id="KW-0067">ATP-binding</keyword>
<dbReference type="Pfam" id="PF03309">
    <property type="entry name" value="Pan_kinase"/>
    <property type="match status" value="1"/>
</dbReference>
<name>A0ABT8KZJ1_9BACT</name>
<evidence type="ECO:0000256" key="16">
    <source>
        <dbReference type="HAMAP-Rule" id="MF_01274"/>
    </source>
</evidence>
<comment type="cofactor">
    <cofactor evidence="2">
        <name>K(+)</name>
        <dbReference type="ChEBI" id="CHEBI:29103"/>
    </cofactor>
</comment>
<feature type="binding site" evidence="16">
    <location>
        <position position="184"/>
    </location>
    <ligand>
        <name>substrate</name>
    </ligand>
</feature>
<comment type="similarity">
    <text evidence="14 16">Belongs to the type III pantothenate kinase family.</text>
</comment>
<comment type="pathway">
    <text evidence="4 16">Cofactor biosynthesis; coenzyme A biosynthesis; CoA from (R)-pantothenate: step 1/5.</text>
</comment>
<dbReference type="NCBIfam" id="NF009855">
    <property type="entry name" value="PRK13321.1"/>
    <property type="match status" value="1"/>
</dbReference>
<dbReference type="PANTHER" id="PTHR34265">
    <property type="entry name" value="TYPE III PANTOTHENATE KINASE"/>
    <property type="match status" value="1"/>
</dbReference>
<keyword evidence="18" id="KW-1185">Reference proteome</keyword>
<organism evidence="17 18">
    <name type="scientific">Splendidivirga corallicola</name>
    <dbReference type="NCBI Taxonomy" id="3051826"/>
    <lineage>
        <taxon>Bacteria</taxon>
        <taxon>Pseudomonadati</taxon>
        <taxon>Bacteroidota</taxon>
        <taxon>Cytophagia</taxon>
        <taxon>Cytophagales</taxon>
        <taxon>Splendidivirgaceae</taxon>
        <taxon>Splendidivirga</taxon>
    </lineage>
</organism>
<keyword evidence="10 16" id="KW-0418">Kinase</keyword>
<reference evidence="17" key="1">
    <citation type="submission" date="2023-06" db="EMBL/GenBank/DDBJ databases">
        <title>Genomic of Parafulvivirga corallium.</title>
        <authorList>
            <person name="Wang G."/>
        </authorList>
    </citation>
    <scope>NUCLEOTIDE SEQUENCE</scope>
    <source>
        <strain evidence="17">BMA10</strain>
    </source>
</reference>
<evidence type="ECO:0000256" key="2">
    <source>
        <dbReference type="ARBA" id="ARBA00001958"/>
    </source>
</evidence>
<comment type="caution">
    <text evidence="17">The sequence shown here is derived from an EMBL/GenBank/DDBJ whole genome shotgun (WGS) entry which is preliminary data.</text>
</comment>
<evidence type="ECO:0000256" key="7">
    <source>
        <dbReference type="ARBA" id="ARBA00022490"/>
    </source>
</evidence>